<dbReference type="OrthoDB" id="4943930at2"/>
<evidence type="ECO:0000256" key="2">
    <source>
        <dbReference type="SAM" id="Phobius"/>
    </source>
</evidence>
<evidence type="ECO:0000313" key="4">
    <source>
        <dbReference type="Proteomes" id="UP000062833"/>
    </source>
</evidence>
<evidence type="ECO:0000256" key="1">
    <source>
        <dbReference type="SAM" id="MobiDB-lite"/>
    </source>
</evidence>
<evidence type="ECO:0000313" key="3">
    <source>
        <dbReference type="EMBL" id="ALE93596.1"/>
    </source>
</evidence>
<organism evidence="3 4">
    <name type="scientific">Arthrobacter alpinus</name>
    <dbReference type="NCBI Taxonomy" id="656366"/>
    <lineage>
        <taxon>Bacteria</taxon>
        <taxon>Bacillati</taxon>
        <taxon>Actinomycetota</taxon>
        <taxon>Actinomycetes</taxon>
        <taxon>Micrococcales</taxon>
        <taxon>Micrococcaceae</taxon>
        <taxon>Arthrobacter</taxon>
    </lineage>
</organism>
<dbReference type="RefSeq" id="WP_062008572.1">
    <property type="nucleotide sequence ID" value="NZ_CP012677.1"/>
</dbReference>
<protein>
    <submittedName>
        <fullName evidence="3">Uncharacterized protein</fullName>
    </submittedName>
</protein>
<sequence>MSMQPPWPGQSGENPPQLAPQQPGPRPYGQPYFAVPGGTPPAPKKSSALPWILGGVAVVVFVVIAVVLVLFLAQWAKPGTPVPEAQEERTQETTLSATTAATFSYPASWVETGKNVTSIESDGSSPAERLVLADGSKDTAVLAVYAASGKPQGDVTTEKIHDAIDMGLQGQLDASPQKLVDMRSTSGFGCTDTFNYTEEPAIVDRVGLYGYGYGYTCNSYRGPIQGEYVVAYDTTGVVHRLTVEALAAQWAANAPTLQAIIPSLTPAG</sequence>
<dbReference type="AlphaFoldDB" id="A0A0M4RR10"/>
<dbReference type="Proteomes" id="UP000062833">
    <property type="component" value="Chromosome"/>
</dbReference>
<feature type="transmembrane region" description="Helical" evidence="2">
    <location>
        <begin position="48"/>
        <end position="73"/>
    </location>
</feature>
<accession>A0A0M4RR10</accession>
<reference evidence="4" key="1">
    <citation type="submission" date="2015-09" db="EMBL/GenBank/DDBJ databases">
        <title>Complete genome of Arthrobacter alpinus strain R3.8.</title>
        <authorList>
            <person name="See-Too W.S."/>
            <person name="Chan K.G."/>
        </authorList>
    </citation>
    <scope>NUCLEOTIDE SEQUENCE [LARGE SCALE GENOMIC DNA]</scope>
    <source>
        <strain evidence="4">R3.8</strain>
    </source>
</reference>
<feature type="region of interest" description="Disordered" evidence="1">
    <location>
        <begin position="1"/>
        <end position="40"/>
    </location>
</feature>
<keyword evidence="2" id="KW-1133">Transmembrane helix</keyword>
<keyword evidence="2" id="KW-0472">Membrane</keyword>
<name>A0A0M4RR10_9MICC</name>
<dbReference type="EMBL" id="CP012677">
    <property type="protein sequence ID" value="ALE93596.1"/>
    <property type="molecule type" value="Genomic_DNA"/>
</dbReference>
<dbReference type="PATRIC" id="fig|656366.3.peg.3624"/>
<keyword evidence="2" id="KW-0812">Transmembrane</keyword>
<gene>
    <name evidence="3" type="ORF">AOC05_16825</name>
</gene>
<dbReference type="KEGG" id="aaq:AOC05_16825"/>
<proteinExistence type="predicted"/>
<keyword evidence="4" id="KW-1185">Reference proteome</keyword>